<dbReference type="Pfam" id="PF13673">
    <property type="entry name" value="Acetyltransf_10"/>
    <property type="match status" value="1"/>
</dbReference>
<evidence type="ECO:0000313" key="3">
    <source>
        <dbReference type="Proteomes" id="UP000543030"/>
    </source>
</evidence>
<keyword evidence="3" id="KW-1185">Reference proteome</keyword>
<accession>A0A840REU1</accession>
<proteinExistence type="predicted"/>
<evidence type="ECO:0000313" key="2">
    <source>
        <dbReference type="EMBL" id="MBB5190822.1"/>
    </source>
</evidence>
<keyword evidence="2" id="KW-0012">Acyltransferase</keyword>
<keyword evidence="2" id="KW-0808">Transferase</keyword>
<dbReference type="SUPFAM" id="SSF55729">
    <property type="entry name" value="Acyl-CoA N-acyltransferases (Nat)"/>
    <property type="match status" value="1"/>
</dbReference>
<dbReference type="Gene3D" id="3.40.630.30">
    <property type="match status" value="1"/>
</dbReference>
<feature type="domain" description="N-acetyltransferase" evidence="1">
    <location>
        <begin position="1"/>
        <end position="156"/>
    </location>
</feature>
<protein>
    <submittedName>
        <fullName evidence="2">Putative acetyltransferase</fullName>
        <ecNumber evidence="2">2.3.1.-</ecNumber>
    </submittedName>
</protein>
<dbReference type="CDD" id="cd04301">
    <property type="entry name" value="NAT_SF"/>
    <property type="match status" value="1"/>
</dbReference>
<reference evidence="2 3" key="1">
    <citation type="submission" date="2020-08" db="EMBL/GenBank/DDBJ databases">
        <title>Genomic Encyclopedia of Type Strains, Phase IV (KMG-IV): sequencing the most valuable type-strain genomes for metagenomic binning, comparative biology and taxonomic classification.</title>
        <authorList>
            <person name="Goeker M."/>
        </authorList>
    </citation>
    <scope>NUCLEOTIDE SEQUENCE [LARGE SCALE GENOMIC DNA]</scope>
    <source>
        <strain evidence="2 3">DSM 18233</strain>
    </source>
</reference>
<dbReference type="PROSITE" id="PS51186">
    <property type="entry name" value="GNAT"/>
    <property type="match status" value="1"/>
</dbReference>
<comment type="caution">
    <text evidence="2">The sequence shown here is derived from an EMBL/GenBank/DDBJ whole genome shotgun (WGS) entry which is preliminary data.</text>
</comment>
<organism evidence="2 3">
    <name type="scientific">Silvimonas terrae</name>
    <dbReference type="NCBI Taxonomy" id="300266"/>
    <lineage>
        <taxon>Bacteria</taxon>
        <taxon>Pseudomonadati</taxon>
        <taxon>Pseudomonadota</taxon>
        <taxon>Betaproteobacteria</taxon>
        <taxon>Neisseriales</taxon>
        <taxon>Chitinibacteraceae</taxon>
        <taxon>Silvimonas</taxon>
    </lineage>
</organism>
<dbReference type="InterPro" id="IPR016181">
    <property type="entry name" value="Acyl_CoA_acyltransferase"/>
</dbReference>
<dbReference type="PANTHER" id="PTHR43451">
    <property type="entry name" value="ACETYLTRANSFERASE (GNAT) FAMILY PROTEIN"/>
    <property type="match status" value="1"/>
</dbReference>
<dbReference type="PANTHER" id="PTHR43451:SF1">
    <property type="entry name" value="ACETYLTRANSFERASE"/>
    <property type="match status" value="1"/>
</dbReference>
<dbReference type="EC" id="2.3.1.-" evidence="2"/>
<dbReference type="InterPro" id="IPR052564">
    <property type="entry name" value="N-acetyltrans/Recomb-assoc"/>
</dbReference>
<dbReference type="GO" id="GO:0016747">
    <property type="term" value="F:acyltransferase activity, transferring groups other than amino-acyl groups"/>
    <property type="evidence" value="ECO:0007669"/>
    <property type="project" value="InterPro"/>
</dbReference>
<gene>
    <name evidence="2" type="ORF">HNQ50_001545</name>
</gene>
<dbReference type="InterPro" id="IPR000182">
    <property type="entry name" value="GNAT_dom"/>
</dbReference>
<dbReference type="AlphaFoldDB" id="A0A840REU1"/>
<name>A0A840REU1_9NEIS</name>
<dbReference type="RefSeq" id="WP_184099237.1">
    <property type="nucleotide sequence ID" value="NZ_JACHHN010000003.1"/>
</dbReference>
<evidence type="ECO:0000259" key="1">
    <source>
        <dbReference type="PROSITE" id="PS51186"/>
    </source>
</evidence>
<sequence length="156" mass="17404">MKLVRTSADDLTALQACFFASVSVLAAADYTPEQRRAWVDLALNNAEDWRQKLATQFGWKAVENETVLGFILLVPQDNLVDWLYVAPAAANNGVATQLLRELERTARNLGMSQLETHASVTAQRFFARRGYEVVEQQVVEAGGSHLPRALMRKSLQ</sequence>
<dbReference type="Proteomes" id="UP000543030">
    <property type="component" value="Unassembled WGS sequence"/>
</dbReference>
<dbReference type="EMBL" id="JACHHN010000003">
    <property type="protein sequence ID" value="MBB5190822.1"/>
    <property type="molecule type" value="Genomic_DNA"/>
</dbReference>